<evidence type="ECO:0000313" key="2">
    <source>
        <dbReference type="EMBL" id="SEP65038.1"/>
    </source>
</evidence>
<dbReference type="SUPFAM" id="SSF50974">
    <property type="entry name" value="Nitrous oxide reductase, N-terminal domain"/>
    <property type="match status" value="1"/>
</dbReference>
<dbReference type="EMBL" id="FOFU01000001">
    <property type="protein sequence ID" value="SEP65038.1"/>
    <property type="molecule type" value="Genomic_DNA"/>
</dbReference>
<reference evidence="2 3" key="1">
    <citation type="submission" date="2016-10" db="EMBL/GenBank/DDBJ databases">
        <authorList>
            <person name="de Groot N.N."/>
        </authorList>
    </citation>
    <scope>NUCLEOTIDE SEQUENCE [LARGE SCALE GENOMIC DNA]</scope>
    <source>
        <strain evidence="2 3">B25</strain>
    </source>
</reference>
<keyword evidence="1" id="KW-0732">Signal</keyword>
<accession>A0A1H8ZMV8</accession>
<dbReference type="PANTHER" id="PTHR47197:SF3">
    <property type="entry name" value="DIHYDRO-HEME D1 DEHYDROGENASE"/>
    <property type="match status" value="1"/>
</dbReference>
<protein>
    <submittedName>
        <fullName evidence="2">40-residue YVTN family beta-propeller repeat-containing protein</fullName>
    </submittedName>
</protein>
<dbReference type="AlphaFoldDB" id="A0A1H8ZMV8"/>
<dbReference type="Proteomes" id="UP000182360">
    <property type="component" value="Unassembled WGS sequence"/>
</dbReference>
<sequence length="336" mass="37816">MKKAFTVLVLTICLAVFMHAQSPELTKIGVYTCGEQPKQVLFSPDSKFIIMPLLNDNGFDVFSIQEKKIVKRIVPPDALQLGFAEGLFIPQKNVFLVSQMTTAKLYEYSYPGFEYKRTISTGGNWSKIIAFSDEKQLLAVSNWVSNDVSIIDYETGSCFRKISTGAAPRGLYFIEDGKSLISLSFDAGLVEKFDVETGKQLSVLKVEKGAMRHIVLNSDSTKAYVSDMYHRMIYEINLKTFKIAGKTQVFNNPNTIKLYQDRWLFVSSRGPNNPEDYTKRSPKNGKIQIIDTQSMNVVTAFEGGNQPTGLDISPDGKYLCFSNFQDANIELYEIQN</sequence>
<proteinExistence type="predicted"/>
<feature type="chain" id="PRO_5010332980" evidence="1">
    <location>
        <begin position="21"/>
        <end position="336"/>
    </location>
</feature>
<gene>
    <name evidence="2" type="ORF">SAMN04487977_10110</name>
</gene>
<feature type="signal peptide" evidence="1">
    <location>
        <begin position="1"/>
        <end position="20"/>
    </location>
</feature>
<dbReference type="InterPro" id="IPR051200">
    <property type="entry name" value="Host-pathogen_enzymatic-act"/>
</dbReference>
<name>A0A1H8ZMV8_9SPIR</name>
<dbReference type="OrthoDB" id="9772811at2"/>
<organism evidence="2 3">
    <name type="scientific">Treponema bryantii</name>
    <dbReference type="NCBI Taxonomy" id="163"/>
    <lineage>
        <taxon>Bacteria</taxon>
        <taxon>Pseudomonadati</taxon>
        <taxon>Spirochaetota</taxon>
        <taxon>Spirochaetia</taxon>
        <taxon>Spirochaetales</taxon>
        <taxon>Treponemataceae</taxon>
        <taxon>Treponema</taxon>
    </lineage>
</organism>
<evidence type="ECO:0000313" key="3">
    <source>
        <dbReference type="Proteomes" id="UP000182360"/>
    </source>
</evidence>
<dbReference type="Gene3D" id="2.130.10.10">
    <property type="entry name" value="YVTN repeat-like/Quinoprotein amine dehydrogenase"/>
    <property type="match status" value="1"/>
</dbReference>
<dbReference type="InterPro" id="IPR011045">
    <property type="entry name" value="N2O_reductase_N"/>
</dbReference>
<dbReference type="PANTHER" id="PTHR47197">
    <property type="entry name" value="PROTEIN NIRF"/>
    <property type="match status" value="1"/>
</dbReference>
<dbReference type="InterPro" id="IPR015943">
    <property type="entry name" value="WD40/YVTN_repeat-like_dom_sf"/>
</dbReference>
<evidence type="ECO:0000256" key="1">
    <source>
        <dbReference type="SAM" id="SignalP"/>
    </source>
</evidence>
<dbReference type="RefSeq" id="WP_074639807.1">
    <property type="nucleotide sequence ID" value="NZ_FOFU01000001.1"/>
</dbReference>
<keyword evidence="3" id="KW-1185">Reference proteome</keyword>